<dbReference type="EMBL" id="CP059404">
    <property type="protein sequence ID" value="QNE90472.1"/>
    <property type="molecule type" value="Genomic_DNA"/>
</dbReference>
<dbReference type="PRINTS" id="PR00035">
    <property type="entry name" value="HTHGNTR"/>
</dbReference>
<protein>
    <submittedName>
        <fullName evidence="6">GntR family transcriptional regulator</fullName>
    </submittedName>
</protein>
<dbReference type="InterPro" id="IPR036388">
    <property type="entry name" value="WH-like_DNA-bd_sf"/>
</dbReference>
<keyword evidence="2" id="KW-0238">DNA-binding</keyword>
<evidence type="ECO:0000313" key="7">
    <source>
        <dbReference type="Proteomes" id="UP000515743"/>
    </source>
</evidence>
<dbReference type="InterPro" id="IPR028978">
    <property type="entry name" value="Chorismate_lyase_/UTRA_dom_sf"/>
</dbReference>
<keyword evidence="1" id="KW-0805">Transcription regulation</keyword>
<dbReference type="SMART" id="SM00866">
    <property type="entry name" value="UTRA"/>
    <property type="match status" value="1"/>
</dbReference>
<evidence type="ECO:0000313" key="6">
    <source>
        <dbReference type="EMBL" id="QNE90472.1"/>
    </source>
</evidence>
<dbReference type="InterPro" id="IPR036390">
    <property type="entry name" value="WH_DNA-bd_sf"/>
</dbReference>
<dbReference type="PANTHER" id="PTHR44846:SF17">
    <property type="entry name" value="GNTR-FAMILY TRANSCRIPTIONAL REGULATOR"/>
    <property type="match status" value="1"/>
</dbReference>
<evidence type="ECO:0000256" key="2">
    <source>
        <dbReference type="ARBA" id="ARBA00023125"/>
    </source>
</evidence>
<dbReference type="CDD" id="cd07377">
    <property type="entry name" value="WHTH_GntR"/>
    <property type="match status" value="1"/>
</dbReference>
<dbReference type="GO" id="GO:0003677">
    <property type="term" value="F:DNA binding"/>
    <property type="evidence" value="ECO:0007669"/>
    <property type="project" value="UniProtKB-KW"/>
</dbReference>
<dbReference type="InterPro" id="IPR011663">
    <property type="entry name" value="UTRA"/>
</dbReference>
<dbReference type="InterPro" id="IPR000524">
    <property type="entry name" value="Tscrpt_reg_HTH_GntR"/>
</dbReference>
<organism evidence="6 7">
    <name type="scientific">Corynebacterium incognita</name>
    <dbReference type="NCBI Taxonomy" id="2754725"/>
    <lineage>
        <taxon>Bacteria</taxon>
        <taxon>Bacillati</taxon>
        <taxon>Actinomycetota</taxon>
        <taxon>Actinomycetes</taxon>
        <taxon>Mycobacteriales</taxon>
        <taxon>Corynebacteriaceae</taxon>
        <taxon>Corynebacterium</taxon>
    </lineage>
</organism>
<keyword evidence="3" id="KW-0804">Transcription</keyword>
<feature type="domain" description="HTH gntR-type" evidence="5">
    <location>
        <begin position="1"/>
        <end position="62"/>
    </location>
</feature>
<dbReference type="Pfam" id="PF07702">
    <property type="entry name" value="UTRA"/>
    <property type="match status" value="1"/>
</dbReference>
<dbReference type="KEGG" id="cik:H0194_02920"/>
<sequence length="252" mass="27642">MEHLRAQIDSGELKPGDQLPSEAEMCAEFNTSRGPVRQAIAALRAEGAISSGRGRRSVVLSANKAESFEAILSTTSWLEEIGLEPGAETQWMARRPAPANVAQGLSLNEGDPIIFVYRKRLADGQAIALERLYFPLEVGQKILNFDADNGSIHAHLREEGVEFDNVRRTLVFSQATAEDAPLLEVEPNAPLIKVYLEASDHVGTPMEYAEVLYRPDYLKFATSNVRGGFSPIEITVDLPPEPLALIEEEGDN</sequence>
<dbReference type="SUPFAM" id="SSF46785">
    <property type="entry name" value="Winged helix' DNA-binding domain"/>
    <property type="match status" value="1"/>
</dbReference>
<evidence type="ECO:0000256" key="4">
    <source>
        <dbReference type="SAM" id="MobiDB-lite"/>
    </source>
</evidence>
<accession>A0A7G7CSA6</accession>
<name>A0A7G7CSA6_9CORY</name>
<dbReference type="AlphaFoldDB" id="A0A7G7CSA6"/>
<dbReference type="Proteomes" id="UP000515743">
    <property type="component" value="Chromosome"/>
</dbReference>
<dbReference type="Pfam" id="PF00392">
    <property type="entry name" value="GntR"/>
    <property type="match status" value="1"/>
</dbReference>
<feature type="region of interest" description="Disordered" evidence="4">
    <location>
        <begin position="1"/>
        <end position="20"/>
    </location>
</feature>
<dbReference type="SUPFAM" id="SSF64288">
    <property type="entry name" value="Chorismate lyase-like"/>
    <property type="match status" value="1"/>
</dbReference>
<gene>
    <name evidence="6" type="ORF">H0194_02920</name>
</gene>
<dbReference type="SMART" id="SM00345">
    <property type="entry name" value="HTH_GNTR"/>
    <property type="match status" value="1"/>
</dbReference>
<evidence type="ECO:0000259" key="5">
    <source>
        <dbReference type="PROSITE" id="PS50949"/>
    </source>
</evidence>
<dbReference type="InterPro" id="IPR050679">
    <property type="entry name" value="Bact_HTH_transcr_reg"/>
</dbReference>
<dbReference type="Gene3D" id="1.10.10.10">
    <property type="entry name" value="Winged helix-like DNA-binding domain superfamily/Winged helix DNA-binding domain"/>
    <property type="match status" value="1"/>
</dbReference>
<feature type="compositionally biased region" description="Basic and acidic residues" evidence="4">
    <location>
        <begin position="1"/>
        <end position="15"/>
    </location>
</feature>
<dbReference type="PANTHER" id="PTHR44846">
    <property type="entry name" value="MANNOSYL-D-GLYCERATE TRANSPORT/METABOLISM SYSTEM REPRESSOR MNGR-RELATED"/>
    <property type="match status" value="1"/>
</dbReference>
<evidence type="ECO:0000256" key="3">
    <source>
        <dbReference type="ARBA" id="ARBA00023163"/>
    </source>
</evidence>
<dbReference type="Gene3D" id="3.40.1410.10">
    <property type="entry name" value="Chorismate lyase-like"/>
    <property type="match status" value="1"/>
</dbReference>
<reference evidence="6 7" key="1">
    <citation type="submission" date="2020-07" db="EMBL/GenBank/DDBJ databases">
        <title>Complete genome and description of Corynebacterium incognita strain Marseille-Q3630 sp. nov.</title>
        <authorList>
            <person name="Boxberger M."/>
        </authorList>
    </citation>
    <scope>NUCLEOTIDE SEQUENCE [LARGE SCALE GENOMIC DNA]</scope>
    <source>
        <strain evidence="6 7">Marseille-Q3630</strain>
    </source>
</reference>
<dbReference type="GO" id="GO:0003700">
    <property type="term" value="F:DNA-binding transcription factor activity"/>
    <property type="evidence" value="ECO:0007669"/>
    <property type="project" value="InterPro"/>
</dbReference>
<keyword evidence="7" id="KW-1185">Reference proteome</keyword>
<dbReference type="GO" id="GO:0045892">
    <property type="term" value="P:negative regulation of DNA-templated transcription"/>
    <property type="evidence" value="ECO:0007669"/>
    <property type="project" value="TreeGrafter"/>
</dbReference>
<evidence type="ECO:0000256" key="1">
    <source>
        <dbReference type="ARBA" id="ARBA00023015"/>
    </source>
</evidence>
<proteinExistence type="predicted"/>
<dbReference type="PROSITE" id="PS50949">
    <property type="entry name" value="HTH_GNTR"/>
    <property type="match status" value="1"/>
</dbReference>